<evidence type="ECO:0000256" key="2">
    <source>
        <dbReference type="ARBA" id="ARBA00007165"/>
    </source>
</evidence>
<dbReference type="RefSeq" id="WP_322776772.1">
    <property type="nucleotide sequence ID" value="NZ_JARJFB010000055.1"/>
</dbReference>
<keyword evidence="5 6" id="KW-0472">Membrane</keyword>
<protein>
    <recommendedName>
        <fullName evidence="6">SURF1-like protein</fullName>
    </recommendedName>
</protein>
<accession>A0ABU5NCG7</accession>
<dbReference type="EMBL" id="JARJFB010000055">
    <property type="protein sequence ID" value="MEA0970876.1"/>
    <property type="molecule type" value="Genomic_DNA"/>
</dbReference>
<evidence type="ECO:0000256" key="3">
    <source>
        <dbReference type="ARBA" id="ARBA00022692"/>
    </source>
</evidence>
<evidence type="ECO:0000256" key="6">
    <source>
        <dbReference type="RuleBase" id="RU363076"/>
    </source>
</evidence>
<evidence type="ECO:0000313" key="8">
    <source>
        <dbReference type="Proteomes" id="UP001291687"/>
    </source>
</evidence>
<keyword evidence="3 6" id="KW-0812">Transmembrane</keyword>
<keyword evidence="6" id="KW-1003">Cell membrane</keyword>
<keyword evidence="4 6" id="KW-1133">Transmembrane helix</keyword>
<comment type="similarity">
    <text evidence="2 6">Belongs to the SURF1 family.</text>
</comment>
<gene>
    <name evidence="7" type="ORF">Megvenef_00845</name>
</gene>
<feature type="transmembrane region" description="Helical" evidence="6">
    <location>
        <begin position="12"/>
        <end position="33"/>
    </location>
</feature>
<evidence type="ECO:0000256" key="5">
    <source>
        <dbReference type="ARBA" id="ARBA00023136"/>
    </source>
</evidence>
<comment type="subcellular location">
    <subcellularLocation>
        <location evidence="6">Cell membrane</location>
        <topology evidence="6">Multi-pass membrane protein</topology>
    </subcellularLocation>
    <subcellularLocation>
        <location evidence="1">Membrane</location>
    </subcellularLocation>
</comment>
<proteinExistence type="inferred from homology"/>
<dbReference type="PANTHER" id="PTHR23427:SF2">
    <property type="entry name" value="SURFEIT LOCUS PROTEIN 1"/>
    <property type="match status" value="1"/>
</dbReference>
<dbReference type="InterPro" id="IPR002994">
    <property type="entry name" value="Surf1/Shy1"/>
</dbReference>
<dbReference type="PANTHER" id="PTHR23427">
    <property type="entry name" value="SURFEIT LOCUS PROTEIN"/>
    <property type="match status" value="1"/>
</dbReference>
<evidence type="ECO:0000256" key="1">
    <source>
        <dbReference type="ARBA" id="ARBA00004370"/>
    </source>
</evidence>
<dbReference type="Pfam" id="PF02104">
    <property type="entry name" value="SURF1"/>
    <property type="match status" value="1"/>
</dbReference>
<dbReference type="InterPro" id="IPR045214">
    <property type="entry name" value="Surf1/Surf4"/>
</dbReference>
<feature type="transmembrane region" description="Helical" evidence="6">
    <location>
        <begin position="215"/>
        <end position="233"/>
    </location>
</feature>
<evidence type="ECO:0000256" key="4">
    <source>
        <dbReference type="ARBA" id="ARBA00022989"/>
    </source>
</evidence>
<organism evidence="7 8">
    <name type="scientific">Candidatus Megaera venefica</name>
    <dbReference type="NCBI Taxonomy" id="2055910"/>
    <lineage>
        <taxon>Bacteria</taxon>
        <taxon>Pseudomonadati</taxon>
        <taxon>Pseudomonadota</taxon>
        <taxon>Alphaproteobacteria</taxon>
        <taxon>Rickettsiales</taxon>
        <taxon>Rickettsiaceae</taxon>
        <taxon>Candidatus Megaera</taxon>
    </lineage>
</organism>
<dbReference type="Proteomes" id="UP001291687">
    <property type="component" value="Unassembled WGS sequence"/>
</dbReference>
<name>A0ABU5NCG7_9RICK</name>
<comment type="caution">
    <text evidence="7">The sequence shown here is derived from an EMBL/GenBank/DDBJ whole genome shotgun (WGS) entry which is preliminary data.</text>
</comment>
<reference evidence="7 8" key="1">
    <citation type="submission" date="2023-03" db="EMBL/GenBank/DDBJ databases">
        <title>Host association and intracellularity evolved multiple times independently in the Rickettsiales.</title>
        <authorList>
            <person name="Castelli M."/>
            <person name="Nardi T."/>
            <person name="Gammuto L."/>
            <person name="Bellinzona G."/>
            <person name="Sabaneyeva E."/>
            <person name="Potekhin A."/>
            <person name="Serra V."/>
            <person name="Petroni G."/>
            <person name="Sassera D."/>
        </authorList>
    </citation>
    <scope>NUCLEOTIDE SEQUENCE [LARGE SCALE GENOMIC DNA]</scope>
    <source>
        <strain evidence="7 8">Sr 2-6</strain>
    </source>
</reference>
<evidence type="ECO:0000313" key="7">
    <source>
        <dbReference type="EMBL" id="MEA0970876.1"/>
    </source>
</evidence>
<dbReference type="CDD" id="cd06662">
    <property type="entry name" value="SURF1"/>
    <property type="match status" value="1"/>
</dbReference>
<sequence>MNQEVSIFRQRFQLVPLIFVVVGTGFLVLLGNWQLNRLKEKTNFIQSIEHNIANPAKSINEINSGNPIYSKIAISGKFLAHKNIFLYGRRSASPEKDGYYLLSAFEATNGKIYLVSRGWIPQSTKNNLEEFESKQIFDKFEAIILPSETKQFIIPENDKNNKIWFTIDLSMAREVLGITEDKYYLMQIQSNTLPEGGKPLSPVHLSKVRNDHLEYAITWYSLAACLLIMFFIYRKKLPL</sequence>
<dbReference type="PROSITE" id="PS50895">
    <property type="entry name" value="SURF1"/>
    <property type="match status" value="1"/>
</dbReference>
<keyword evidence="8" id="KW-1185">Reference proteome</keyword>